<reference evidence="2 3" key="2">
    <citation type="submission" date="2017-10" db="EMBL/GenBank/DDBJ databases">
        <title>Extensive intraspecific genome diversity in a model arbuscular mycorrhizal fungus.</title>
        <authorList>
            <person name="Chen E.C.H."/>
            <person name="Morin E."/>
            <person name="Baudet D."/>
            <person name="Noel J."/>
            <person name="Ndikumana S."/>
            <person name="Charron P."/>
            <person name="St-Onge C."/>
            <person name="Giorgi J."/>
            <person name="Grigoriev I.V."/>
            <person name="Roux C."/>
            <person name="Martin F.M."/>
            <person name="Corradi N."/>
        </authorList>
    </citation>
    <scope>NUCLEOTIDE SEQUENCE [LARGE SCALE GENOMIC DNA]</scope>
    <source>
        <strain evidence="2 3">C2</strain>
    </source>
</reference>
<gene>
    <name evidence="2" type="ORF">RhiirC2_799219</name>
</gene>
<feature type="region of interest" description="Disordered" evidence="1">
    <location>
        <begin position="1"/>
        <end position="38"/>
    </location>
</feature>
<sequence>METAVKASMKDDSAEDAEFQDDIQKRERNRERKGKDERACYDTISANISTPRTPFDRIYMELEKMAASRYQNRIPITKEIIVDMIKKWRVGNDMDSDSANGEIAAKKVDISSNKPLKWDNIVPETVIEAIKEYHANEKIKYDRYEEPVNVSDVIVYS</sequence>
<feature type="compositionally biased region" description="Basic and acidic residues" evidence="1">
    <location>
        <begin position="22"/>
        <end position="38"/>
    </location>
</feature>
<proteinExistence type="predicted"/>
<evidence type="ECO:0000256" key="1">
    <source>
        <dbReference type="SAM" id="MobiDB-lite"/>
    </source>
</evidence>
<accession>A0A2N1M5E9</accession>
<dbReference type="OrthoDB" id="10291428at2759"/>
<organism evidence="2 3">
    <name type="scientific">Rhizophagus irregularis</name>
    <dbReference type="NCBI Taxonomy" id="588596"/>
    <lineage>
        <taxon>Eukaryota</taxon>
        <taxon>Fungi</taxon>
        <taxon>Fungi incertae sedis</taxon>
        <taxon>Mucoromycota</taxon>
        <taxon>Glomeromycotina</taxon>
        <taxon>Glomeromycetes</taxon>
        <taxon>Glomerales</taxon>
        <taxon>Glomeraceae</taxon>
        <taxon>Rhizophagus</taxon>
    </lineage>
</organism>
<dbReference type="Proteomes" id="UP000233469">
    <property type="component" value="Unassembled WGS sequence"/>
</dbReference>
<dbReference type="VEuPathDB" id="FungiDB:FUN_001098"/>
<dbReference type="EMBL" id="LLXL01005072">
    <property type="protein sequence ID" value="PKK56828.1"/>
    <property type="molecule type" value="Genomic_DNA"/>
</dbReference>
<comment type="caution">
    <text evidence="2">The sequence shown here is derived from an EMBL/GenBank/DDBJ whole genome shotgun (WGS) entry which is preliminary data.</text>
</comment>
<protein>
    <submittedName>
        <fullName evidence="2">Uncharacterized protein</fullName>
    </submittedName>
</protein>
<evidence type="ECO:0000313" key="2">
    <source>
        <dbReference type="EMBL" id="PKK56828.1"/>
    </source>
</evidence>
<evidence type="ECO:0000313" key="3">
    <source>
        <dbReference type="Proteomes" id="UP000233469"/>
    </source>
</evidence>
<name>A0A2N1M5E9_9GLOM</name>
<dbReference type="VEuPathDB" id="FungiDB:RhiirA1_445047"/>
<reference evidence="2 3" key="1">
    <citation type="submission" date="2016-04" db="EMBL/GenBank/DDBJ databases">
        <title>Genome analyses suggest a sexual origin of heterokaryosis in a supposedly ancient asexual fungus.</title>
        <authorList>
            <person name="Ropars J."/>
            <person name="Sedzielewska K."/>
            <person name="Noel J."/>
            <person name="Charron P."/>
            <person name="Farinelli L."/>
            <person name="Marton T."/>
            <person name="Kruger M."/>
            <person name="Pelin A."/>
            <person name="Brachmann A."/>
            <person name="Corradi N."/>
        </authorList>
    </citation>
    <scope>NUCLEOTIDE SEQUENCE [LARGE SCALE GENOMIC DNA]</scope>
    <source>
        <strain evidence="2 3">C2</strain>
    </source>
</reference>
<dbReference type="AlphaFoldDB" id="A0A2N1M5E9"/>